<evidence type="ECO:0000259" key="1">
    <source>
        <dbReference type="Pfam" id="PF00561"/>
    </source>
</evidence>
<organism evidence="2 3">
    <name type="scientific">Winogradskyella maritima</name>
    <dbReference type="NCBI Taxonomy" id="1517766"/>
    <lineage>
        <taxon>Bacteria</taxon>
        <taxon>Pseudomonadati</taxon>
        <taxon>Bacteroidota</taxon>
        <taxon>Flavobacteriia</taxon>
        <taxon>Flavobacteriales</taxon>
        <taxon>Flavobacteriaceae</taxon>
        <taxon>Winogradskyella</taxon>
    </lineage>
</organism>
<sequence length="257" mass="29179">MTIDYKNASIYYEVNGTGKPVVLLHGFLENTRMWDDVIVSLPEGFQFIRIDFPGHGRSENLGYVSTMEDMAELVLFILNALNIESAQVIGHSMGGYVALAMAEKAPQLFEGLCLMNSTFEADDDERKALRARANKMVQTNFENMVRMSFANLFAPESKLKFKASYDFALSEALKTTVQGYIALQEGMRLRPDRFNVLKNLQAKKLIISGLKDWVVDLESIREKTKDADIKTVELSEGHMSHIENIEELSYILKQYIE</sequence>
<proteinExistence type="predicted"/>
<dbReference type="Proteomes" id="UP001595812">
    <property type="component" value="Unassembled WGS sequence"/>
</dbReference>
<keyword evidence="2" id="KW-0378">Hydrolase</keyword>
<protein>
    <submittedName>
        <fullName evidence="2">Alpha/beta fold hydrolase</fullName>
    </submittedName>
</protein>
<gene>
    <name evidence="2" type="ORF">ACFOSX_03860</name>
</gene>
<dbReference type="GO" id="GO:0016787">
    <property type="term" value="F:hydrolase activity"/>
    <property type="evidence" value="ECO:0007669"/>
    <property type="project" value="UniProtKB-KW"/>
</dbReference>
<feature type="domain" description="AB hydrolase-1" evidence="1">
    <location>
        <begin position="19"/>
        <end position="244"/>
    </location>
</feature>
<accession>A0ABV8AE44</accession>
<evidence type="ECO:0000313" key="2">
    <source>
        <dbReference type="EMBL" id="MFC3876358.1"/>
    </source>
</evidence>
<dbReference type="EMBL" id="JBHSAT010000004">
    <property type="protein sequence ID" value="MFC3876358.1"/>
    <property type="molecule type" value="Genomic_DNA"/>
</dbReference>
<evidence type="ECO:0000313" key="3">
    <source>
        <dbReference type="Proteomes" id="UP001595812"/>
    </source>
</evidence>
<name>A0ABV8AE44_9FLAO</name>
<dbReference type="InterPro" id="IPR050266">
    <property type="entry name" value="AB_hydrolase_sf"/>
</dbReference>
<dbReference type="Gene3D" id="3.40.50.1820">
    <property type="entry name" value="alpha/beta hydrolase"/>
    <property type="match status" value="1"/>
</dbReference>
<reference evidence="3" key="1">
    <citation type="journal article" date="2019" name="Int. J. Syst. Evol. Microbiol.">
        <title>The Global Catalogue of Microorganisms (GCM) 10K type strain sequencing project: providing services to taxonomists for standard genome sequencing and annotation.</title>
        <authorList>
            <consortium name="The Broad Institute Genomics Platform"/>
            <consortium name="The Broad Institute Genome Sequencing Center for Infectious Disease"/>
            <person name="Wu L."/>
            <person name="Ma J."/>
        </authorList>
    </citation>
    <scope>NUCLEOTIDE SEQUENCE [LARGE SCALE GENOMIC DNA]</scope>
    <source>
        <strain evidence="3">CECT 8979</strain>
    </source>
</reference>
<comment type="caution">
    <text evidence="2">The sequence shown here is derived from an EMBL/GenBank/DDBJ whole genome shotgun (WGS) entry which is preliminary data.</text>
</comment>
<dbReference type="Pfam" id="PF00561">
    <property type="entry name" value="Abhydrolase_1"/>
    <property type="match status" value="1"/>
</dbReference>
<dbReference type="RefSeq" id="WP_386097200.1">
    <property type="nucleotide sequence ID" value="NZ_JBHSAT010000004.1"/>
</dbReference>
<dbReference type="PRINTS" id="PR00111">
    <property type="entry name" value="ABHYDROLASE"/>
</dbReference>
<dbReference type="InterPro" id="IPR000073">
    <property type="entry name" value="AB_hydrolase_1"/>
</dbReference>
<dbReference type="InterPro" id="IPR029058">
    <property type="entry name" value="AB_hydrolase_fold"/>
</dbReference>
<dbReference type="SUPFAM" id="SSF53474">
    <property type="entry name" value="alpha/beta-Hydrolases"/>
    <property type="match status" value="1"/>
</dbReference>
<keyword evidence="3" id="KW-1185">Reference proteome</keyword>
<dbReference type="PANTHER" id="PTHR43798">
    <property type="entry name" value="MONOACYLGLYCEROL LIPASE"/>
    <property type="match status" value="1"/>
</dbReference>